<evidence type="ECO:0000313" key="2">
    <source>
        <dbReference type="EMBL" id="PXW87155.1"/>
    </source>
</evidence>
<evidence type="ECO:0000259" key="1">
    <source>
        <dbReference type="Pfam" id="PF08818"/>
    </source>
</evidence>
<evidence type="ECO:0000313" key="3">
    <source>
        <dbReference type="Proteomes" id="UP000247978"/>
    </source>
</evidence>
<dbReference type="Proteomes" id="UP000247978">
    <property type="component" value="Unassembled WGS sequence"/>
</dbReference>
<name>A0A2V3W4I3_9BACI</name>
<dbReference type="RefSeq" id="WP_244916478.1">
    <property type="nucleotide sequence ID" value="NZ_JBHUHB010000001.1"/>
</dbReference>
<comment type="caution">
    <text evidence="2">The sequence shown here is derived from an EMBL/GenBank/DDBJ whole genome shotgun (WGS) entry which is preliminary data.</text>
</comment>
<dbReference type="Pfam" id="PF08818">
    <property type="entry name" value="DUF1801"/>
    <property type="match status" value="1"/>
</dbReference>
<organism evidence="2 3">
    <name type="scientific">Pseudogracilibacillus auburnensis</name>
    <dbReference type="NCBI Taxonomy" id="1494959"/>
    <lineage>
        <taxon>Bacteria</taxon>
        <taxon>Bacillati</taxon>
        <taxon>Bacillota</taxon>
        <taxon>Bacilli</taxon>
        <taxon>Bacillales</taxon>
        <taxon>Bacillaceae</taxon>
        <taxon>Pseudogracilibacillus</taxon>
    </lineage>
</organism>
<reference evidence="2 3" key="1">
    <citation type="submission" date="2018-05" db="EMBL/GenBank/DDBJ databases">
        <title>Genomic Encyclopedia of Type Strains, Phase IV (KMG-IV): sequencing the most valuable type-strain genomes for metagenomic binning, comparative biology and taxonomic classification.</title>
        <authorList>
            <person name="Goeker M."/>
        </authorList>
    </citation>
    <scope>NUCLEOTIDE SEQUENCE [LARGE SCALE GENOMIC DNA]</scope>
    <source>
        <strain evidence="2 3">DSM 28556</strain>
    </source>
</reference>
<dbReference type="AlphaFoldDB" id="A0A2V3W4I3"/>
<dbReference type="EMBL" id="QJJQ01000006">
    <property type="protein sequence ID" value="PXW87155.1"/>
    <property type="molecule type" value="Genomic_DNA"/>
</dbReference>
<proteinExistence type="predicted"/>
<feature type="domain" description="YdhG-like" evidence="1">
    <location>
        <begin position="38"/>
        <end position="129"/>
    </location>
</feature>
<gene>
    <name evidence="2" type="ORF">DFR56_106225</name>
</gene>
<dbReference type="Gene3D" id="3.90.1150.200">
    <property type="match status" value="1"/>
</dbReference>
<dbReference type="InterPro" id="IPR014922">
    <property type="entry name" value="YdhG-like"/>
</dbReference>
<dbReference type="SUPFAM" id="SSF159888">
    <property type="entry name" value="YdhG-like"/>
    <property type="match status" value="1"/>
</dbReference>
<protein>
    <submittedName>
        <fullName evidence="2">Uncharacterized protein YdhG (YjbR/CyaY superfamily)</fullName>
    </submittedName>
</protein>
<keyword evidence="3" id="KW-1185">Reference proteome</keyword>
<accession>A0A2V3W4I3</accession>
<sequence>MWTCSMCGREFKKKNQSHYCRSINSIDEYIVLYSPTEQAKLKELREMIKNIAPNAEEKISWKMPTFVQNGNLVHFAMHQNHIGFYVGASTVKAFENQLAYYTFSKGTIQFPKNEPLPYQLIKEMILFNIEKNRI</sequence>